<dbReference type="InterPro" id="IPR053047">
    <property type="entry name" value="E3_ubiq_ligase_TRAF3IP2"/>
</dbReference>
<dbReference type="PANTHER" id="PTHR34257:SF4">
    <property type="entry name" value="ADAPTER PROTEIN CIKS"/>
    <property type="match status" value="1"/>
</dbReference>
<dbReference type="GO" id="GO:0006959">
    <property type="term" value="P:humoral immune response"/>
    <property type="evidence" value="ECO:0007669"/>
    <property type="project" value="TreeGrafter"/>
</dbReference>
<comment type="caution">
    <text evidence="3">The sequence shown here is derived from an EMBL/GenBank/DDBJ whole genome shotgun (WGS) entry which is preliminary data.</text>
</comment>
<sequence>MEPYKFCQSPCRQRDLNEEWRQTPAQVLPHKETNNQGATSAWINRYQQSFEGSLSNPAGVVQIHAREGSSSWSCEQDREDEYNSQSQSEVEEELEAPLPLKADDEWHHQSNFALPHNYMRSYNIRPWQMKSDAGYYCSTEQRQYNLSPENNYPPQAYHHAIASYHNWNDSENRLQLHDRPLADVLVNVPLFATPPEQNVSGLTVMKLSTEAAEEPLSHRGEKRRTISFPDECRNVFITYSLDTSSEVAEFADFLTKHGFQPATDFDNPNGCVDINKRRDSYLKDPSILIIIAISPKYKDDIEGSVVDSHGLHTKYIHSMMQNEFIQQGSLNFRFIPVLFPSATQRHVPTWLQNTQIYRWPQDTEDLLLRLQRKEKYIPPPVPEDLTLIIRPMTISAASIL</sequence>
<keyword evidence="4" id="KW-1185">Reference proteome</keyword>
<gene>
    <name evidence="3" type="ORF">MMEN_LOCUS3310</name>
</gene>
<reference evidence="3" key="1">
    <citation type="submission" date="2021-05" db="EMBL/GenBank/DDBJ databases">
        <authorList>
            <person name="Tigano A."/>
        </authorList>
    </citation>
    <scope>NUCLEOTIDE SEQUENCE</scope>
</reference>
<dbReference type="GO" id="GO:0043123">
    <property type="term" value="P:positive regulation of canonical NF-kappaB signal transduction"/>
    <property type="evidence" value="ECO:0007669"/>
    <property type="project" value="TreeGrafter"/>
</dbReference>
<protein>
    <submittedName>
        <fullName evidence="3">(Atlantic silverside) hypothetical protein</fullName>
    </submittedName>
</protein>
<dbReference type="Proteomes" id="UP000677803">
    <property type="component" value="Unassembled WGS sequence"/>
</dbReference>
<dbReference type="InterPro" id="IPR013568">
    <property type="entry name" value="SEFIR_dom"/>
</dbReference>
<dbReference type="PROSITE" id="PS51534">
    <property type="entry name" value="SEFIR"/>
    <property type="match status" value="1"/>
</dbReference>
<dbReference type="Pfam" id="PF08357">
    <property type="entry name" value="SEFIR"/>
    <property type="match status" value="1"/>
</dbReference>
<feature type="region of interest" description="Disordered" evidence="1">
    <location>
        <begin position="68"/>
        <end position="93"/>
    </location>
</feature>
<organism evidence="3 4">
    <name type="scientific">Menidia menidia</name>
    <name type="common">Atlantic silverside</name>
    <dbReference type="NCBI Taxonomy" id="238744"/>
    <lineage>
        <taxon>Eukaryota</taxon>
        <taxon>Metazoa</taxon>
        <taxon>Chordata</taxon>
        <taxon>Craniata</taxon>
        <taxon>Vertebrata</taxon>
        <taxon>Euteleostomi</taxon>
        <taxon>Actinopterygii</taxon>
        <taxon>Neopterygii</taxon>
        <taxon>Teleostei</taxon>
        <taxon>Neoteleostei</taxon>
        <taxon>Acanthomorphata</taxon>
        <taxon>Ovalentaria</taxon>
        <taxon>Atherinomorphae</taxon>
        <taxon>Atheriniformes</taxon>
        <taxon>Atherinopsidae</taxon>
        <taxon>Menidiinae</taxon>
        <taxon>Menidia</taxon>
    </lineage>
</organism>
<name>A0A8S4AHW9_9TELE</name>
<evidence type="ECO:0000313" key="3">
    <source>
        <dbReference type="EMBL" id="CAG5866595.1"/>
    </source>
</evidence>
<evidence type="ECO:0000313" key="4">
    <source>
        <dbReference type="Proteomes" id="UP000677803"/>
    </source>
</evidence>
<evidence type="ECO:0000259" key="2">
    <source>
        <dbReference type="PROSITE" id="PS51534"/>
    </source>
</evidence>
<feature type="domain" description="SEFIR" evidence="2">
    <location>
        <begin position="232"/>
        <end position="368"/>
    </location>
</feature>
<accession>A0A8S4AHW9</accession>
<dbReference type="AlphaFoldDB" id="A0A8S4AHW9"/>
<evidence type="ECO:0000256" key="1">
    <source>
        <dbReference type="SAM" id="MobiDB-lite"/>
    </source>
</evidence>
<proteinExistence type="predicted"/>
<dbReference type="EMBL" id="CAJRST010002224">
    <property type="protein sequence ID" value="CAG5866595.1"/>
    <property type="molecule type" value="Genomic_DNA"/>
</dbReference>
<dbReference type="PANTHER" id="PTHR34257">
    <property type="entry name" value="ADAPTER PROTEIN CIKS"/>
    <property type="match status" value="1"/>
</dbReference>
<dbReference type="OrthoDB" id="6021171at2759"/>